<gene>
    <name evidence="3" type="ORF">CYNAS_LOCUS8644</name>
</gene>
<dbReference type="EMBL" id="CATQJL010000223">
    <property type="protein sequence ID" value="CAJ0596661.1"/>
    <property type="molecule type" value="Genomic_DNA"/>
</dbReference>
<dbReference type="GO" id="GO:0006644">
    <property type="term" value="P:phospholipid metabolic process"/>
    <property type="evidence" value="ECO:0007669"/>
    <property type="project" value="InterPro"/>
</dbReference>
<dbReference type="AlphaFoldDB" id="A0AA36M3S7"/>
<dbReference type="InterPro" id="IPR053322">
    <property type="entry name" value="PLA2-like"/>
</dbReference>
<sequence length="285" mass="33103">MLSQAHATAVFALTLFFTHADPEISLDNWFCGQPGISRLLSYNSLSGVCWKHAVRINHCCAMHDNCYDLQLGRRMCDDNFCDCLENATQPDVCEATKWKCRVVRLHGQQAYLDAASYKEPPDFVKIFPAIDTVRKDFQVLYEECPKVMLTIKSCSLMANLCLLKSKNDVCKLDLANCIWQAAIAQSYESCHVSARKVFYLLVNGSYYNWKNLETLRPINSERETEPLNYTTNLLEYFESTYASMQNVKQRTIVMFVVVIVLFSRNFFKQLFMSLSKDRFWKRRQF</sequence>
<dbReference type="InterPro" id="IPR036444">
    <property type="entry name" value="PLipase_A2_dom_sf"/>
</dbReference>
<evidence type="ECO:0000256" key="1">
    <source>
        <dbReference type="SAM" id="Phobius"/>
    </source>
</evidence>
<keyword evidence="1" id="KW-0812">Transmembrane</keyword>
<keyword evidence="1" id="KW-0472">Membrane</keyword>
<evidence type="ECO:0000256" key="2">
    <source>
        <dbReference type="SAM" id="SignalP"/>
    </source>
</evidence>
<dbReference type="Proteomes" id="UP001176961">
    <property type="component" value="Unassembled WGS sequence"/>
</dbReference>
<dbReference type="GO" id="GO:0004623">
    <property type="term" value="F:phospholipase A2 activity"/>
    <property type="evidence" value="ECO:0007669"/>
    <property type="project" value="InterPro"/>
</dbReference>
<name>A0AA36M3S7_CYLNA</name>
<protein>
    <recommendedName>
        <fullName evidence="5">Phospholipase A(2)</fullName>
    </recommendedName>
</protein>
<proteinExistence type="predicted"/>
<feature type="signal peptide" evidence="2">
    <location>
        <begin position="1"/>
        <end position="20"/>
    </location>
</feature>
<evidence type="ECO:0000313" key="3">
    <source>
        <dbReference type="EMBL" id="CAJ0596661.1"/>
    </source>
</evidence>
<dbReference type="SUPFAM" id="SSF48619">
    <property type="entry name" value="Phospholipase A2, PLA2"/>
    <property type="match status" value="1"/>
</dbReference>
<reference evidence="3" key="1">
    <citation type="submission" date="2023-07" db="EMBL/GenBank/DDBJ databases">
        <authorList>
            <consortium name="CYATHOMIX"/>
        </authorList>
    </citation>
    <scope>NUCLEOTIDE SEQUENCE</scope>
    <source>
        <strain evidence="3">N/A</strain>
    </source>
</reference>
<dbReference type="PANTHER" id="PTHR34228:SF5">
    <property type="entry name" value="PHOSPHOLIPASE A(2)-RELATED"/>
    <property type="match status" value="1"/>
</dbReference>
<keyword evidence="2" id="KW-0732">Signal</keyword>
<keyword evidence="1" id="KW-1133">Transmembrane helix</keyword>
<accession>A0AA36M3S7</accession>
<feature type="transmembrane region" description="Helical" evidence="1">
    <location>
        <begin position="252"/>
        <end position="274"/>
    </location>
</feature>
<feature type="chain" id="PRO_5041355903" description="Phospholipase A(2)" evidence="2">
    <location>
        <begin position="21"/>
        <end position="285"/>
    </location>
</feature>
<keyword evidence="4" id="KW-1185">Reference proteome</keyword>
<evidence type="ECO:0000313" key="4">
    <source>
        <dbReference type="Proteomes" id="UP001176961"/>
    </source>
</evidence>
<evidence type="ECO:0008006" key="5">
    <source>
        <dbReference type="Google" id="ProtNLM"/>
    </source>
</evidence>
<organism evidence="3 4">
    <name type="scientific">Cylicocyclus nassatus</name>
    <name type="common">Nematode worm</name>
    <dbReference type="NCBI Taxonomy" id="53992"/>
    <lineage>
        <taxon>Eukaryota</taxon>
        <taxon>Metazoa</taxon>
        <taxon>Ecdysozoa</taxon>
        <taxon>Nematoda</taxon>
        <taxon>Chromadorea</taxon>
        <taxon>Rhabditida</taxon>
        <taxon>Rhabditina</taxon>
        <taxon>Rhabditomorpha</taxon>
        <taxon>Strongyloidea</taxon>
        <taxon>Strongylidae</taxon>
        <taxon>Cylicocyclus</taxon>
    </lineage>
</organism>
<dbReference type="GO" id="GO:0050482">
    <property type="term" value="P:arachidonate secretion"/>
    <property type="evidence" value="ECO:0007669"/>
    <property type="project" value="InterPro"/>
</dbReference>
<dbReference type="PANTHER" id="PTHR34228">
    <property type="entry name" value="PROTEIN CBG09474-RELATED"/>
    <property type="match status" value="1"/>
</dbReference>
<comment type="caution">
    <text evidence="3">The sequence shown here is derived from an EMBL/GenBank/DDBJ whole genome shotgun (WGS) entry which is preliminary data.</text>
</comment>